<dbReference type="InterPro" id="IPR012340">
    <property type="entry name" value="NA-bd_OB-fold"/>
</dbReference>
<dbReference type="Gene3D" id="2.40.50.140">
    <property type="entry name" value="Nucleic acid-binding proteins"/>
    <property type="match status" value="1"/>
</dbReference>
<accession>A0A1I1S5Y3</accession>
<dbReference type="Pfam" id="PF00313">
    <property type="entry name" value="CSD"/>
    <property type="match status" value="1"/>
</dbReference>
<organism evidence="2 3">
    <name type="scientific">Algibacter pectinivorans</name>
    <dbReference type="NCBI Taxonomy" id="870482"/>
    <lineage>
        <taxon>Bacteria</taxon>
        <taxon>Pseudomonadati</taxon>
        <taxon>Bacteroidota</taxon>
        <taxon>Flavobacteriia</taxon>
        <taxon>Flavobacteriales</taxon>
        <taxon>Flavobacteriaceae</taxon>
        <taxon>Algibacter</taxon>
    </lineage>
</organism>
<dbReference type="SMART" id="SM00357">
    <property type="entry name" value="CSP"/>
    <property type="match status" value="1"/>
</dbReference>
<proteinExistence type="predicted"/>
<dbReference type="CDD" id="cd04458">
    <property type="entry name" value="CSP_CDS"/>
    <property type="match status" value="1"/>
</dbReference>
<dbReference type="OrthoDB" id="9805039at2"/>
<dbReference type="PROSITE" id="PS51857">
    <property type="entry name" value="CSD_2"/>
    <property type="match status" value="1"/>
</dbReference>
<evidence type="ECO:0000313" key="2">
    <source>
        <dbReference type="EMBL" id="SFD39978.1"/>
    </source>
</evidence>
<dbReference type="GO" id="GO:0005829">
    <property type="term" value="C:cytosol"/>
    <property type="evidence" value="ECO:0007669"/>
    <property type="project" value="UniProtKB-ARBA"/>
</dbReference>
<reference evidence="3" key="1">
    <citation type="submission" date="2016-10" db="EMBL/GenBank/DDBJ databases">
        <authorList>
            <person name="Varghese N."/>
            <person name="Submissions S."/>
        </authorList>
    </citation>
    <scope>NUCLEOTIDE SEQUENCE [LARGE SCALE GENOMIC DNA]</scope>
    <source>
        <strain evidence="3">DSM 25730</strain>
    </source>
</reference>
<dbReference type="Proteomes" id="UP000199439">
    <property type="component" value="Unassembled WGS sequence"/>
</dbReference>
<dbReference type="InterPro" id="IPR011129">
    <property type="entry name" value="CSD"/>
</dbReference>
<dbReference type="PRINTS" id="PR00050">
    <property type="entry name" value="COLDSHOCK"/>
</dbReference>
<sequence>MIKDFISRLFGSKKETSLKEGTVKFFNYKKGYGFITVKDSGDEIFVHTKNLIDKIREKNKVTFTVEKSPKGPIATNVRVVK</sequence>
<dbReference type="PANTHER" id="PTHR11544">
    <property type="entry name" value="COLD SHOCK DOMAIN CONTAINING PROTEINS"/>
    <property type="match status" value="1"/>
</dbReference>
<dbReference type="STRING" id="870482.SAMN04487987_11261"/>
<dbReference type="InterPro" id="IPR050181">
    <property type="entry name" value="Cold_shock_domain"/>
</dbReference>
<dbReference type="EMBL" id="FOMI01000012">
    <property type="protein sequence ID" value="SFD39978.1"/>
    <property type="molecule type" value="Genomic_DNA"/>
</dbReference>
<keyword evidence="3" id="KW-1185">Reference proteome</keyword>
<gene>
    <name evidence="2" type="ORF">SAMN04487987_11261</name>
</gene>
<evidence type="ECO:0000259" key="1">
    <source>
        <dbReference type="PROSITE" id="PS51857"/>
    </source>
</evidence>
<dbReference type="GO" id="GO:0003676">
    <property type="term" value="F:nucleic acid binding"/>
    <property type="evidence" value="ECO:0007669"/>
    <property type="project" value="InterPro"/>
</dbReference>
<dbReference type="AlphaFoldDB" id="A0A1I1S5Y3"/>
<name>A0A1I1S5Y3_9FLAO</name>
<dbReference type="RefSeq" id="WP_092853662.1">
    <property type="nucleotide sequence ID" value="NZ_FOMI01000012.1"/>
</dbReference>
<dbReference type="SUPFAM" id="SSF50249">
    <property type="entry name" value="Nucleic acid-binding proteins"/>
    <property type="match status" value="1"/>
</dbReference>
<dbReference type="InterPro" id="IPR002059">
    <property type="entry name" value="CSP_DNA-bd"/>
</dbReference>
<evidence type="ECO:0000313" key="3">
    <source>
        <dbReference type="Proteomes" id="UP000199439"/>
    </source>
</evidence>
<protein>
    <submittedName>
        <fullName evidence="2">Cold shock protein (Beta-ribbon, CspA family)</fullName>
    </submittedName>
</protein>
<feature type="domain" description="CSD" evidence="1">
    <location>
        <begin position="18"/>
        <end position="79"/>
    </location>
</feature>